<feature type="coiled-coil region" evidence="1">
    <location>
        <begin position="39"/>
        <end position="66"/>
    </location>
</feature>
<protein>
    <submittedName>
        <fullName evidence="2">Uncharacterized protein</fullName>
    </submittedName>
</protein>
<accession>A0A815ABT6</accession>
<gene>
    <name evidence="2" type="ORF">IZO911_LOCUS31537</name>
    <name evidence="3" type="ORF">KXQ929_LOCUS1815</name>
</gene>
<name>A0A815ABT6_9BILA</name>
<dbReference type="Proteomes" id="UP000663868">
    <property type="component" value="Unassembled WGS sequence"/>
</dbReference>
<evidence type="ECO:0000313" key="4">
    <source>
        <dbReference type="Proteomes" id="UP000663860"/>
    </source>
</evidence>
<dbReference type="AlphaFoldDB" id="A0A815ABT6"/>
<evidence type="ECO:0000313" key="2">
    <source>
        <dbReference type="EMBL" id="CAF1254542.1"/>
    </source>
</evidence>
<evidence type="ECO:0000256" key="1">
    <source>
        <dbReference type="SAM" id="Coils"/>
    </source>
</evidence>
<dbReference type="EMBL" id="CAJOBB010000051">
    <property type="protein sequence ID" value="CAF3533776.1"/>
    <property type="molecule type" value="Genomic_DNA"/>
</dbReference>
<comment type="caution">
    <text evidence="2">The sequence shown here is derived from an EMBL/GenBank/DDBJ whole genome shotgun (WGS) entry which is preliminary data.</text>
</comment>
<evidence type="ECO:0000313" key="3">
    <source>
        <dbReference type="EMBL" id="CAF3533776.1"/>
    </source>
</evidence>
<reference evidence="2" key="1">
    <citation type="submission" date="2021-02" db="EMBL/GenBank/DDBJ databases">
        <authorList>
            <person name="Nowell W R."/>
        </authorList>
    </citation>
    <scope>NUCLEOTIDE SEQUENCE</scope>
</reference>
<dbReference type="EMBL" id="CAJNOE010000521">
    <property type="protein sequence ID" value="CAF1254542.1"/>
    <property type="molecule type" value="Genomic_DNA"/>
</dbReference>
<dbReference type="Proteomes" id="UP000663860">
    <property type="component" value="Unassembled WGS sequence"/>
</dbReference>
<sequence length="128" mass="15108">MQVAEQVRKQIKVPSLKRAEILTRFIEFRDKLGHLKETEDFIEDDLSRAKEAIDKFKQDLKELDESPSLELYMEQNTPIAWDRLIYVKEIPAAVENKQEQQQATSELIKKFICRDTAHVIFRDTEKNS</sequence>
<proteinExistence type="predicted"/>
<keyword evidence="1" id="KW-0175">Coiled coil</keyword>
<organism evidence="2 4">
    <name type="scientific">Adineta steineri</name>
    <dbReference type="NCBI Taxonomy" id="433720"/>
    <lineage>
        <taxon>Eukaryota</taxon>
        <taxon>Metazoa</taxon>
        <taxon>Spiralia</taxon>
        <taxon>Gnathifera</taxon>
        <taxon>Rotifera</taxon>
        <taxon>Eurotatoria</taxon>
        <taxon>Bdelloidea</taxon>
        <taxon>Adinetida</taxon>
        <taxon>Adinetidae</taxon>
        <taxon>Adineta</taxon>
    </lineage>
</organism>